<dbReference type="PANTHER" id="PTHR35535:SF2">
    <property type="entry name" value="DUF306 DOMAIN-CONTAINING PROTEIN"/>
    <property type="match status" value="1"/>
</dbReference>
<dbReference type="PANTHER" id="PTHR35535">
    <property type="entry name" value="HEAT SHOCK PROTEIN HSLJ"/>
    <property type="match status" value="1"/>
</dbReference>
<accession>A0A1C3CZE3</accession>
<evidence type="ECO:0000313" key="2">
    <source>
        <dbReference type="EMBL" id="ODA14090.1"/>
    </source>
</evidence>
<dbReference type="EMBL" id="MBDL01000004">
    <property type="protein sequence ID" value="ODA14090.1"/>
    <property type="molecule type" value="Genomic_DNA"/>
</dbReference>
<sequence length="146" mass="16298">MLLSACQSNSQLSNTTAGAKSASVERPLQVNRSLDGIQDVRWEITQIQGQKAKYFHNQPYLQFSSAQKQIRGNTGCNELTGTYVMDTGRSSVKMNARAGYFSCDTALVQEAMLMDILEDTVRFQVNGKQLTLQDKRGETLLRAEKK</sequence>
<feature type="domain" description="DUF306" evidence="1">
    <location>
        <begin position="37"/>
        <end position="143"/>
    </location>
</feature>
<organism evidence="2 3">
    <name type="scientific">Acinetobacter celticus</name>
    <dbReference type="NCBI Taxonomy" id="1891224"/>
    <lineage>
        <taxon>Bacteria</taxon>
        <taxon>Pseudomonadati</taxon>
        <taxon>Pseudomonadota</taxon>
        <taxon>Gammaproteobacteria</taxon>
        <taxon>Moraxellales</taxon>
        <taxon>Moraxellaceae</taxon>
        <taxon>Acinetobacter</taxon>
    </lineage>
</organism>
<dbReference type="Gene3D" id="2.40.128.270">
    <property type="match status" value="1"/>
</dbReference>
<dbReference type="AlphaFoldDB" id="A0A1C3CZE3"/>
<dbReference type="Proteomes" id="UP000186553">
    <property type="component" value="Unassembled WGS sequence"/>
</dbReference>
<keyword evidence="3" id="KW-1185">Reference proteome</keyword>
<evidence type="ECO:0000313" key="3">
    <source>
        <dbReference type="Proteomes" id="UP000186553"/>
    </source>
</evidence>
<protein>
    <recommendedName>
        <fullName evidence="1">DUF306 domain-containing protein</fullName>
    </recommendedName>
</protein>
<dbReference type="InterPro" id="IPR038670">
    <property type="entry name" value="HslJ-like_sf"/>
</dbReference>
<proteinExistence type="predicted"/>
<dbReference type="Pfam" id="PF03724">
    <property type="entry name" value="META"/>
    <property type="match status" value="1"/>
</dbReference>
<dbReference type="STRING" id="1891224.BBP83_14410"/>
<evidence type="ECO:0000259" key="1">
    <source>
        <dbReference type="Pfam" id="PF03724"/>
    </source>
</evidence>
<gene>
    <name evidence="2" type="ORF">BBP83_14410</name>
</gene>
<comment type="caution">
    <text evidence="2">The sequence shown here is derived from an EMBL/GenBank/DDBJ whole genome shotgun (WGS) entry which is preliminary data.</text>
</comment>
<reference evidence="2 3" key="1">
    <citation type="submission" date="2016-07" db="EMBL/GenBank/DDBJ databases">
        <title>Acinetobacter sp. ANC 4603.</title>
        <authorList>
            <person name="Radolfova-Krizova L."/>
            <person name="Nemec A."/>
        </authorList>
    </citation>
    <scope>NUCLEOTIDE SEQUENCE [LARGE SCALE GENOMIC DNA]</scope>
    <source>
        <strain evidence="2 3">ANC 4603</strain>
    </source>
</reference>
<dbReference type="InterPro" id="IPR005184">
    <property type="entry name" value="DUF306_Meta_HslJ"/>
</dbReference>
<name>A0A1C3CZE3_9GAMM</name>
<dbReference type="InterPro" id="IPR053147">
    <property type="entry name" value="Hsp_HslJ-like"/>
</dbReference>